<feature type="region of interest" description="Disordered" evidence="1">
    <location>
        <begin position="114"/>
        <end position="139"/>
    </location>
</feature>
<evidence type="ECO:0000313" key="2">
    <source>
        <dbReference type="EMBL" id="KAF2114126.1"/>
    </source>
</evidence>
<protein>
    <submittedName>
        <fullName evidence="2">Uncharacterized protein</fullName>
    </submittedName>
</protein>
<dbReference type="EMBL" id="ML977326">
    <property type="protein sequence ID" value="KAF2114126.1"/>
    <property type="molecule type" value="Genomic_DNA"/>
</dbReference>
<evidence type="ECO:0000313" key="3">
    <source>
        <dbReference type="Proteomes" id="UP000799770"/>
    </source>
</evidence>
<sequence>MHCCASIDSSERQELCGIVAMLMAQVEVECWCWFRVARGVRYLSCCPGRPPGLSPHSTANASLGTLLKRIHVTIAAQVRRRHRPRYLVMFPFQRLLEGCQPSFTRDAGADANARPVSRKCSMPQAGTSQKSTMRRRRKKRDLQCHNALGLLLPRIKKSLYRAKMENDRLLRVTERSRRNLFASRFRLVMLEMICTDAILRRDAAIVIA</sequence>
<proteinExistence type="predicted"/>
<reference evidence="2" key="1">
    <citation type="journal article" date="2020" name="Stud. Mycol.">
        <title>101 Dothideomycetes genomes: a test case for predicting lifestyles and emergence of pathogens.</title>
        <authorList>
            <person name="Haridas S."/>
            <person name="Albert R."/>
            <person name="Binder M."/>
            <person name="Bloem J."/>
            <person name="Labutti K."/>
            <person name="Salamov A."/>
            <person name="Andreopoulos B."/>
            <person name="Baker S."/>
            <person name="Barry K."/>
            <person name="Bills G."/>
            <person name="Bluhm B."/>
            <person name="Cannon C."/>
            <person name="Castanera R."/>
            <person name="Culley D."/>
            <person name="Daum C."/>
            <person name="Ezra D."/>
            <person name="Gonzalez J."/>
            <person name="Henrissat B."/>
            <person name="Kuo A."/>
            <person name="Liang C."/>
            <person name="Lipzen A."/>
            <person name="Lutzoni F."/>
            <person name="Magnuson J."/>
            <person name="Mondo S."/>
            <person name="Nolan M."/>
            <person name="Ohm R."/>
            <person name="Pangilinan J."/>
            <person name="Park H.-J."/>
            <person name="Ramirez L."/>
            <person name="Alfaro M."/>
            <person name="Sun H."/>
            <person name="Tritt A."/>
            <person name="Yoshinaga Y."/>
            <person name="Zwiers L.-H."/>
            <person name="Turgeon B."/>
            <person name="Goodwin S."/>
            <person name="Spatafora J."/>
            <person name="Crous P."/>
            <person name="Grigoriev I."/>
        </authorList>
    </citation>
    <scope>NUCLEOTIDE SEQUENCE</scope>
    <source>
        <strain evidence="2">CBS 627.86</strain>
    </source>
</reference>
<name>A0A6A5Z4U6_9PLEO</name>
<keyword evidence="3" id="KW-1185">Reference proteome</keyword>
<dbReference type="Proteomes" id="UP000799770">
    <property type="component" value="Unassembled WGS sequence"/>
</dbReference>
<dbReference type="AlphaFoldDB" id="A0A6A5Z4U6"/>
<evidence type="ECO:0000256" key="1">
    <source>
        <dbReference type="SAM" id="MobiDB-lite"/>
    </source>
</evidence>
<accession>A0A6A5Z4U6</accession>
<organism evidence="2 3">
    <name type="scientific">Lophiotrema nucula</name>
    <dbReference type="NCBI Taxonomy" id="690887"/>
    <lineage>
        <taxon>Eukaryota</taxon>
        <taxon>Fungi</taxon>
        <taxon>Dikarya</taxon>
        <taxon>Ascomycota</taxon>
        <taxon>Pezizomycotina</taxon>
        <taxon>Dothideomycetes</taxon>
        <taxon>Pleosporomycetidae</taxon>
        <taxon>Pleosporales</taxon>
        <taxon>Lophiotremataceae</taxon>
        <taxon>Lophiotrema</taxon>
    </lineage>
</organism>
<gene>
    <name evidence="2" type="ORF">BDV96DRAFT_109973</name>
</gene>